<protein>
    <submittedName>
        <fullName evidence="2">Uncharacterized protein</fullName>
    </submittedName>
</protein>
<evidence type="ECO:0000256" key="1">
    <source>
        <dbReference type="SAM" id="Phobius"/>
    </source>
</evidence>
<sequence>MESPLKRPCVNSSGPHQMLLRGKGLMQMDSDCHPFNPPIPTPTLSSKMPSLQFLLNVALSVTPMRKALEHARRTSCPIIILSMLIPMGLWRSLLGLVVIGTVVGAV</sequence>
<organism evidence="2 3">
    <name type="scientific">Prunus yedoensis var. nudiflora</name>
    <dbReference type="NCBI Taxonomy" id="2094558"/>
    <lineage>
        <taxon>Eukaryota</taxon>
        <taxon>Viridiplantae</taxon>
        <taxon>Streptophyta</taxon>
        <taxon>Embryophyta</taxon>
        <taxon>Tracheophyta</taxon>
        <taxon>Spermatophyta</taxon>
        <taxon>Magnoliopsida</taxon>
        <taxon>eudicotyledons</taxon>
        <taxon>Gunneridae</taxon>
        <taxon>Pentapetalae</taxon>
        <taxon>rosids</taxon>
        <taxon>fabids</taxon>
        <taxon>Rosales</taxon>
        <taxon>Rosaceae</taxon>
        <taxon>Amygdaloideae</taxon>
        <taxon>Amygdaleae</taxon>
        <taxon>Prunus</taxon>
    </lineage>
</organism>
<keyword evidence="1" id="KW-0472">Membrane</keyword>
<comment type="caution">
    <text evidence="2">The sequence shown here is derived from an EMBL/GenBank/DDBJ whole genome shotgun (WGS) entry which is preliminary data.</text>
</comment>
<keyword evidence="1" id="KW-1133">Transmembrane helix</keyword>
<proteinExistence type="predicted"/>
<feature type="transmembrane region" description="Helical" evidence="1">
    <location>
        <begin position="78"/>
        <end position="103"/>
    </location>
</feature>
<gene>
    <name evidence="2" type="ORF">Pyn_36626</name>
</gene>
<dbReference type="AlphaFoldDB" id="A0A314YW63"/>
<keyword evidence="3" id="KW-1185">Reference proteome</keyword>
<name>A0A314YW63_PRUYE</name>
<keyword evidence="1" id="KW-0812">Transmembrane</keyword>
<evidence type="ECO:0000313" key="3">
    <source>
        <dbReference type="Proteomes" id="UP000250321"/>
    </source>
</evidence>
<reference evidence="2 3" key="1">
    <citation type="submission" date="2018-02" db="EMBL/GenBank/DDBJ databases">
        <title>Draft genome of wild Prunus yedoensis var. nudiflora.</title>
        <authorList>
            <person name="Baek S."/>
            <person name="Kim J.-H."/>
            <person name="Choi K."/>
            <person name="Kim G.-B."/>
            <person name="Cho A."/>
            <person name="Jang H."/>
            <person name="Shin C.-H."/>
            <person name="Yu H.-J."/>
            <person name="Mun J.-H."/>
        </authorList>
    </citation>
    <scope>NUCLEOTIDE SEQUENCE [LARGE SCALE GENOMIC DNA]</scope>
    <source>
        <strain evidence="3">cv. Jeju island</strain>
        <tissue evidence="2">Leaf</tissue>
    </source>
</reference>
<dbReference type="EMBL" id="PJQY01000320">
    <property type="protein sequence ID" value="PQQ12962.1"/>
    <property type="molecule type" value="Genomic_DNA"/>
</dbReference>
<accession>A0A314YW63</accession>
<dbReference type="Proteomes" id="UP000250321">
    <property type="component" value="Unassembled WGS sequence"/>
</dbReference>
<evidence type="ECO:0000313" key="2">
    <source>
        <dbReference type="EMBL" id="PQQ12962.1"/>
    </source>
</evidence>